<dbReference type="OrthoDB" id="165415at2"/>
<dbReference type="Proteomes" id="UP000290365">
    <property type="component" value="Chromosome"/>
</dbReference>
<name>A0A4P6JYL4_KTERU</name>
<dbReference type="AlphaFoldDB" id="A0A4P6JYL4"/>
<sequence>MTECPQCGALNEDDVKNCKSCRINMYWAFQHYEELASLRQANQLAARPQTASFLVDTSKRIDDGPTAGWLRTTIKKFGFKGAGKKVSTMPN</sequence>
<proteinExistence type="predicted"/>
<keyword evidence="2" id="KW-1185">Reference proteome</keyword>
<dbReference type="RefSeq" id="WP_129891699.1">
    <property type="nucleotide sequence ID" value="NZ_CP035758.1"/>
</dbReference>
<evidence type="ECO:0000313" key="2">
    <source>
        <dbReference type="Proteomes" id="UP000290365"/>
    </source>
</evidence>
<dbReference type="KEGG" id="kbs:EPA93_33545"/>
<evidence type="ECO:0000313" key="1">
    <source>
        <dbReference type="EMBL" id="QBD80635.1"/>
    </source>
</evidence>
<reference evidence="1 2" key="1">
    <citation type="submission" date="2019-01" db="EMBL/GenBank/DDBJ databases">
        <title>Ktedonosporobacter rubrisoli SCAWS-G2.</title>
        <authorList>
            <person name="Huang Y."/>
            <person name="Yan B."/>
        </authorList>
    </citation>
    <scope>NUCLEOTIDE SEQUENCE [LARGE SCALE GENOMIC DNA]</scope>
    <source>
        <strain evidence="1 2">SCAWS-G2</strain>
    </source>
</reference>
<organism evidence="1 2">
    <name type="scientific">Ktedonosporobacter rubrisoli</name>
    <dbReference type="NCBI Taxonomy" id="2509675"/>
    <lineage>
        <taxon>Bacteria</taxon>
        <taxon>Bacillati</taxon>
        <taxon>Chloroflexota</taxon>
        <taxon>Ktedonobacteria</taxon>
        <taxon>Ktedonobacterales</taxon>
        <taxon>Ktedonosporobacteraceae</taxon>
        <taxon>Ktedonosporobacter</taxon>
    </lineage>
</organism>
<protein>
    <submittedName>
        <fullName evidence="1">Uncharacterized protein</fullName>
    </submittedName>
</protein>
<accession>A0A4P6JYL4</accession>
<dbReference type="EMBL" id="CP035758">
    <property type="protein sequence ID" value="QBD80635.1"/>
    <property type="molecule type" value="Genomic_DNA"/>
</dbReference>
<gene>
    <name evidence="1" type="ORF">EPA93_33545</name>
</gene>